<sequence>MILESSFDARTESTNFKIQNPFFSLSNNIYKEGAQSLYFHSAQPTVTTAESIMINVTPNTLYTLSGWINDKLTSGNASIDWMEYNSSNELIYDGGTVFAVNKDKWQYDREEFITKAQTTRIILRVVLDAGAAGEAYFDNIRLEKGNTLPIAYDSFELNQSSWYANLPSSIFTYSTDGAKDGKQSLRFYSLNPVTATAESGDYIVKPNTKYVLSGWINNSLTTGNTYIDWMEYNNAGELVFDGGSVYTTGKNKTWQYSAVEFTTKPTTTKVVIRAVVDEVATGTVYFDAIQFSKGEGLPLLVTDFEENDLLWYASTPKISLFRGFAKNGLSSMRFFSNEPVTTTADYGQIIVAPNTKYKLSASLYNSLNTGGLYVDWLEVNEKGELIYDGGTLFNAIKKQWGDSEIEFTTKSQTSTVVLRIVCDSGATGTAYVDNIKFIKLR</sequence>
<protein>
    <recommendedName>
        <fullName evidence="3">CBM-cenC domain-containing protein</fullName>
    </recommendedName>
</protein>
<dbReference type="RefSeq" id="WP_209879106.1">
    <property type="nucleotide sequence ID" value="NZ_JAGGLV010000033.1"/>
</dbReference>
<dbReference type="Gene3D" id="2.60.120.260">
    <property type="entry name" value="Galactose-binding domain-like"/>
    <property type="match status" value="3"/>
</dbReference>
<comment type="caution">
    <text evidence="1">The sequence shown here is derived from an EMBL/GenBank/DDBJ whole genome shotgun (WGS) entry which is preliminary data.</text>
</comment>
<organism evidence="1 2">
    <name type="scientific">Paenibacillus silagei</name>
    <dbReference type="NCBI Taxonomy" id="1670801"/>
    <lineage>
        <taxon>Bacteria</taxon>
        <taxon>Bacillati</taxon>
        <taxon>Bacillota</taxon>
        <taxon>Bacilli</taxon>
        <taxon>Bacillales</taxon>
        <taxon>Paenibacillaceae</taxon>
        <taxon>Paenibacillus</taxon>
    </lineage>
</organism>
<keyword evidence="2" id="KW-1185">Reference proteome</keyword>
<evidence type="ECO:0008006" key="3">
    <source>
        <dbReference type="Google" id="ProtNLM"/>
    </source>
</evidence>
<evidence type="ECO:0000313" key="2">
    <source>
        <dbReference type="Proteomes" id="UP000773462"/>
    </source>
</evidence>
<dbReference type="EMBL" id="JAGGLV010000033">
    <property type="protein sequence ID" value="MBP2115937.1"/>
    <property type="molecule type" value="Genomic_DNA"/>
</dbReference>
<reference evidence="1 2" key="1">
    <citation type="submission" date="2021-03" db="EMBL/GenBank/DDBJ databases">
        <title>Genomic Encyclopedia of Type Strains, Phase IV (KMG-IV): sequencing the most valuable type-strain genomes for metagenomic binning, comparative biology and taxonomic classification.</title>
        <authorList>
            <person name="Goeker M."/>
        </authorList>
    </citation>
    <scope>NUCLEOTIDE SEQUENCE [LARGE SCALE GENOMIC DNA]</scope>
    <source>
        <strain evidence="1 2">DSM 101953</strain>
    </source>
</reference>
<gene>
    <name evidence="1" type="ORF">J2Z70_006149</name>
</gene>
<accession>A0ABS4P0V9</accession>
<proteinExistence type="predicted"/>
<evidence type="ECO:0000313" key="1">
    <source>
        <dbReference type="EMBL" id="MBP2115937.1"/>
    </source>
</evidence>
<name>A0ABS4P0V9_9BACL</name>
<dbReference type="Proteomes" id="UP000773462">
    <property type="component" value="Unassembled WGS sequence"/>
</dbReference>